<evidence type="ECO:0000313" key="2">
    <source>
        <dbReference type="Proteomes" id="UP000325438"/>
    </source>
</evidence>
<dbReference type="AlphaFoldDB" id="A0A5N7JRM7"/>
<reference evidence="1 2" key="1">
    <citation type="submission" date="2019-09" db="EMBL/GenBank/DDBJ databases">
        <title>The draft genomes of Allium pathogen Pseudomonas sp.</title>
        <authorList>
            <person name="Fujikawa T."/>
            <person name="Sawada H."/>
        </authorList>
    </citation>
    <scope>NUCLEOTIDE SEQUENCE [LARGE SCALE GENOMIC DNA]</scope>
    <source>
        <strain evidence="1 2">MAFF 730085</strain>
    </source>
</reference>
<gene>
    <name evidence="1" type="ORF">F0170_07800</name>
</gene>
<dbReference type="EMBL" id="VUBA01000044">
    <property type="protein sequence ID" value="MPQ83893.1"/>
    <property type="molecule type" value="Genomic_DNA"/>
</dbReference>
<dbReference type="RefSeq" id="WP_152749049.1">
    <property type="nucleotide sequence ID" value="NZ_VUBA01000044.1"/>
</dbReference>
<evidence type="ECO:0000313" key="1">
    <source>
        <dbReference type="EMBL" id="MPQ83893.1"/>
    </source>
</evidence>
<accession>A0A5N7JRM7</accession>
<organism evidence="1 2">
    <name type="scientific">Pseudomonas kitaguniensis</name>
    <dbReference type="NCBI Taxonomy" id="2607908"/>
    <lineage>
        <taxon>Bacteria</taxon>
        <taxon>Pseudomonadati</taxon>
        <taxon>Pseudomonadota</taxon>
        <taxon>Gammaproteobacteria</taxon>
        <taxon>Pseudomonadales</taxon>
        <taxon>Pseudomonadaceae</taxon>
        <taxon>Pseudomonas</taxon>
    </lineage>
</organism>
<proteinExistence type="predicted"/>
<comment type="caution">
    <text evidence="1">The sequence shown here is derived from an EMBL/GenBank/DDBJ whole genome shotgun (WGS) entry which is preliminary data.</text>
</comment>
<name>A0A5N7JRM7_9PSED</name>
<protein>
    <submittedName>
        <fullName evidence="1">Uncharacterized protein</fullName>
    </submittedName>
</protein>
<dbReference type="Proteomes" id="UP000325438">
    <property type="component" value="Unassembled WGS sequence"/>
</dbReference>
<sequence>MFVGPDSGIYQVTNPVSDTSVSISPNYRGVSAAGATYGIVPVNGYPKALADAVNQMVQQWGATLAGLGPVASMSVVPVANGGTGATSVPAARTSLGLGSAALKTIGSAAGNVQDVSAPVPMVGNSAFIEQGSHFINYGDSTTVVPPGGAYWAGIRAQYPYQNCAMDLVAQVVTGGSMNLMFRTIAGNGGGDPWRKIYHDGNTTRAQDGTLKAI</sequence>